<protein>
    <submittedName>
        <fullName evidence="5">Uncharacterized protein</fullName>
    </submittedName>
</protein>
<name>A0A814F6T1_ADIRI</name>
<dbReference type="Pfam" id="PF00106">
    <property type="entry name" value="adh_short"/>
    <property type="match status" value="1"/>
</dbReference>
<gene>
    <name evidence="5" type="ORF">EDS130_LOCUS13683</name>
    <name evidence="4" type="ORF">XAT740_LOCUS7243</name>
</gene>
<dbReference type="EMBL" id="CAJNOR010000342">
    <property type="protein sequence ID" value="CAF0885773.1"/>
    <property type="molecule type" value="Genomic_DNA"/>
</dbReference>
<keyword evidence="6" id="KW-1185">Reference proteome</keyword>
<evidence type="ECO:0000313" key="5">
    <source>
        <dbReference type="EMBL" id="CAF0977326.1"/>
    </source>
</evidence>
<dbReference type="PANTHER" id="PTHR43157">
    <property type="entry name" value="PHOSPHATIDYLINOSITOL-GLYCAN BIOSYNTHESIS CLASS F PROTEIN-RELATED"/>
    <property type="match status" value="1"/>
</dbReference>
<dbReference type="EMBL" id="CAJNOJ010000055">
    <property type="protein sequence ID" value="CAF0977326.1"/>
    <property type="molecule type" value="Genomic_DNA"/>
</dbReference>
<dbReference type="InterPro" id="IPR036291">
    <property type="entry name" value="NAD(P)-bd_dom_sf"/>
</dbReference>
<sequence length="344" mass="38388">MAFPIKILLIEPESRSAMFLLGNVLLFMYMMFFVISWPYIIIYLIVQIIIFQRVNQHLRSGRSYVPTTNLNNQTVIVTGAATGIGRATALELAKLRARVIIGIRNQARAERIAQELSKQCNGNVIGYHLDLSDLSSVKDFAQKIDKVDILINNAGVVKRQKEYTKDGLEATFGTNHIGHFYLTHLLLPLLIKSHGRIVNVSSVMHIFSKEDTDFIQNRSYNTIIAYADSKLANIFHATELQRRYGDQGVRAYALHPGTIASTELGGGKGPLETVLTSPFQILSKSMPQGAMTTLFCALSDEAQPGKYHSDCRITPASPLASNSRKAQELWELSEKIINDKTKSF</sequence>
<dbReference type="Gene3D" id="3.40.50.720">
    <property type="entry name" value="NAD(P)-binding Rossmann-like Domain"/>
    <property type="match status" value="1"/>
</dbReference>
<dbReference type="Proteomes" id="UP000663828">
    <property type="component" value="Unassembled WGS sequence"/>
</dbReference>
<dbReference type="SUPFAM" id="SSF51735">
    <property type="entry name" value="NAD(P)-binding Rossmann-fold domains"/>
    <property type="match status" value="1"/>
</dbReference>
<accession>A0A814F6T1</accession>
<dbReference type="PRINTS" id="PR00080">
    <property type="entry name" value="SDRFAMILY"/>
</dbReference>
<evidence type="ECO:0000313" key="7">
    <source>
        <dbReference type="Proteomes" id="UP000663852"/>
    </source>
</evidence>
<keyword evidence="3" id="KW-0812">Transmembrane</keyword>
<dbReference type="InterPro" id="IPR002347">
    <property type="entry name" value="SDR_fam"/>
</dbReference>
<organism evidence="5 7">
    <name type="scientific">Adineta ricciae</name>
    <name type="common">Rotifer</name>
    <dbReference type="NCBI Taxonomy" id="249248"/>
    <lineage>
        <taxon>Eukaryota</taxon>
        <taxon>Metazoa</taxon>
        <taxon>Spiralia</taxon>
        <taxon>Gnathifera</taxon>
        <taxon>Rotifera</taxon>
        <taxon>Eurotatoria</taxon>
        <taxon>Bdelloidea</taxon>
        <taxon>Adinetida</taxon>
        <taxon>Adinetidae</taxon>
        <taxon>Adineta</taxon>
    </lineage>
</organism>
<dbReference type="PANTHER" id="PTHR43157:SF31">
    <property type="entry name" value="PHOSPHATIDYLINOSITOL-GLYCAN BIOSYNTHESIS CLASS F PROTEIN"/>
    <property type="match status" value="1"/>
</dbReference>
<evidence type="ECO:0000256" key="2">
    <source>
        <dbReference type="RuleBase" id="RU000363"/>
    </source>
</evidence>
<comment type="caution">
    <text evidence="5">The sequence shown here is derived from an EMBL/GenBank/DDBJ whole genome shotgun (WGS) entry which is preliminary data.</text>
</comment>
<keyword evidence="1" id="KW-0560">Oxidoreductase</keyword>
<dbReference type="OrthoDB" id="191139at2759"/>
<feature type="transmembrane region" description="Helical" evidence="3">
    <location>
        <begin position="26"/>
        <end position="51"/>
    </location>
</feature>
<proteinExistence type="inferred from homology"/>
<dbReference type="AlphaFoldDB" id="A0A814F6T1"/>
<evidence type="ECO:0000313" key="4">
    <source>
        <dbReference type="EMBL" id="CAF0885773.1"/>
    </source>
</evidence>
<reference evidence="5" key="1">
    <citation type="submission" date="2021-02" db="EMBL/GenBank/DDBJ databases">
        <authorList>
            <person name="Nowell W R."/>
        </authorList>
    </citation>
    <scope>NUCLEOTIDE SEQUENCE</scope>
</reference>
<evidence type="ECO:0000256" key="1">
    <source>
        <dbReference type="ARBA" id="ARBA00023002"/>
    </source>
</evidence>
<evidence type="ECO:0000313" key="6">
    <source>
        <dbReference type="Proteomes" id="UP000663828"/>
    </source>
</evidence>
<dbReference type="Proteomes" id="UP000663852">
    <property type="component" value="Unassembled WGS sequence"/>
</dbReference>
<keyword evidence="3" id="KW-0472">Membrane</keyword>
<dbReference type="GO" id="GO:0016491">
    <property type="term" value="F:oxidoreductase activity"/>
    <property type="evidence" value="ECO:0007669"/>
    <property type="project" value="UniProtKB-KW"/>
</dbReference>
<keyword evidence="3" id="KW-1133">Transmembrane helix</keyword>
<evidence type="ECO:0000256" key="3">
    <source>
        <dbReference type="SAM" id="Phobius"/>
    </source>
</evidence>
<comment type="similarity">
    <text evidence="2">Belongs to the short-chain dehydrogenases/reductases (SDR) family.</text>
</comment>
<dbReference type="PRINTS" id="PR00081">
    <property type="entry name" value="GDHRDH"/>
</dbReference>